<dbReference type="GeneID" id="73333132"/>
<protein>
    <submittedName>
        <fullName evidence="2">Uncharacterized protein</fullName>
    </submittedName>
</protein>
<accession>A0AA37PHB1</accession>
<comment type="caution">
    <text evidence="2">The sequence shown here is derived from an EMBL/GenBank/DDBJ whole genome shotgun (WGS) entry which is preliminary data.</text>
</comment>
<keyword evidence="3" id="KW-1185">Reference proteome</keyword>
<sequence>MLFKSTLALSLAFTADAFAVRRGANGWSAPTVDDHLITGFTAAVNLDPAATTLVGQKALLTSTTGNNSTFNLDDLNAHGSKP</sequence>
<dbReference type="EMBL" id="BQXU01000061">
    <property type="protein sequence ID" value="GKT52149.1"/>
    <property type="molecule type" value="Genomic_DNA"/>
</dbReference>
<gene>
    <name evidence="2" type="ORF">ColSpa_12330</name>
</gene>
<reference evidence="2 3" key="1">
    <citation type="submission" date="2022-03" db="EMBL/GenBank/DDBJ databases">
        <title>Genome data of Colletotrichum spp.</title>
        <authorList>
            <person name="Utami Y.D."/>
            <person name="Hiruma K."/>
        </authorList>
    </citation>
    <scope>NUCLEOTIDE SEQUENCE [LARGE SCALE GENOMIC DNA]</scope>
    <source>
        <strain evidence="2 3">MAFF 239500</strain>
    </source>
</reference>
<evidence type="ECO:0000256" key="1">
    <source>
        <dbReference type="SAM" id="SignalP"/>
    </source>
</evidence>
<keyword evidence="1" id="KW-0732">Signal</keyword>
<proteinExistence type="predicted"/>
<evidence type="ECO:0000313" key="3">
    <source>
        <dbReference type="Proteomes" id="UP001055115"/>
    </source>
</evidence>
<organism evidence="2 3">
    <name type="scientific">Colletotrichum spaethianum</name>
    <dbReference type="NCBI Taxonomy" id="700344"/>
    <lineage>
        <taxon>Eukaryota</taxon>
        <taxon>Fungi</taxon>
        <taxon>Dikarya</taxon>
        <taxon>Ascomycota</taxon>
        <taxon>Pezizomycotina</taxon>
        <taxon>Sordariomycetes</taxon>
        <taxon>Hypocreomycetidae</taxon>
        <taxon>Glomerellales</taxon>
        <taxon>Glomerellaceae</taxon>
        <taxon>Colletotrichum</taxon>
        <taxon>Colletotrichum spaethianum species complex</taxon>
    </lineage>
</organism>
<evidence type="ECO:0000313" key="2">
    <source>
        <dbReference type="EMBL" id="GKT52149.1"/>
    </source>
</evidence>
<name>A0AA37PHB1_9PEZI</name>
<feature type="chain" id="PRO_5041296603" evidence="1">
    <location>
        <begin position="18"/>
        <end position="82"/>
    </location>
</feature>
<dbReference type="Proteomes" id="UP001055115">
    <property type="component" value="Unassembled WGS sequence"/>
</dbReference>
<dbReference type="AlphaFoldDB" id="A0AA37PHB1"/>
<dbReference type="RefSeq" id="XP_049134499.1">
    <property type="nucleotide sequence ID" value="XM_049278542.1"/>
</dbReference>
<feature type="signal peptide" evidence="1">
    <location>
        <begin position="1"/>
        <end position="17"/>
    </location>
</feature>